<protein>
    <recommendedName>
        <fullName evidence="3">F-box domain-containing protein</fullName>
    </recommendedName>
</protein>
<proteinExistence type="predicted"/>
<dbReference type="Proteomes" id="UP000027222">
    <property type="component" value="Unassembled WGS sequence"/>
</dbReference>
<accession>A0A067SD22</accession>
<reference evidence="2" key="1">
    <citation type="journal article" date="2014" name="Proc. Natl. Acad. Sci. U.S.A.">
        <title>Extensive sampling of basidiomycete genomes demonstrates inadequacy of the white-rot/brown-rot paradigm for wood decay fungi.</title>
        <authorList>
            <person name="Riley R."/>
            <person name="Salamov A.A."/>
            <person name="Brown D.W."/>
            <person name="Nagy L.G."/>
            <person name="Floudas D."/>
            <person name="Held B.W."/>
            <person name="Levasseur A."/>
            <person name="Lombard V."/>
            <person name="Morin E."/>
            <person name="Otillar R."/>
            <person name="Lindquist E.A."/>
            <person name="Sun H."/>
            <person name="LaButti K.M."/>
            <person name="Schmutz J."/>
            <person name="Jabbour D."/>
            <person name="Luo H."/>
            <person name="Baker S.E."/>
            <person name="Pisabarro A.G."/>
            <person name="Walton J.D."/>
            <person name="Blanchette R.A."/>
            <person name="Henrissat B."/>
            <person name="Martin F."/>
            <person name="Cullen D."/>
            <person name="Hibbett D.S."/>
            <person name="Grigoriev I.V."/>
        </authorList>
    </citation>
    <scope>NUCLEOTIDE SEQUENCE [LARGE SCALE GENOMIC DNA]</scope>
    <source>
        <strain evidence="2">CBS 339.88</strain>
    </source>
</reference>
<evidence type="ECO:0008006" key="3">
    <source>
        <dbReference type="Google" id="ProtNLM"/>
    </source>
</evidence>
<evidence type="ECO:0000313" key="1">
    <source>
        <dbReference type="EMBL" id="KDR68825.1"/>
    </source>
</evidence>
<sequence length="397" mass="45074">MKPRAVIPIPFDILESIVELIGVDEDTKSLKAVSLACYAMVPLCRKFLFSSVRLSRGDAQKGSLYIGELLSMSPDIAQYVTKLRYLLHDTNDADRMVLDLLKERSSLRSLHLRGEDLSDWLAFPAPVRSAVIYILQSHPIALLDICHIRKFPGTVLSFCKHLTDIQLMWVEMATEEPTHFSNQSRIPTPTGLKNMGGYGALEFLMRITDSRVGPTVDFSQLKDAMLEVEMPADEPIIEGLLEIATQLESLSIILDPIHIRRPLRLISLNTNSLSRLKSAVFEFVIHGNYHDPLCGICDELRKLASKNVLENIEVSVQVQIDSRCRTNSEDWSDLDALLTGPGFPKLRRVKLEFFVFSFQRSQREVQDLLNSMPRERFRKLSESTTIAFEYSAENEYV</sequence>
<dbReference type="HOGENOM" id="CLU_035624_0_0_1"/>
<evidence type="ECO:0000313" key="2">
    <source>
        <dbReference type="Proteomes" id="UP000027222"/>
    </source>
</evidence>
<gene>
    <name evidence="1" type="ORF">GALMADRAFT_256698</name>
</gene>
<name>A0A067SD22_GALM3</name>
<dbReference type="OrthoDB" id="2745898at2759"/>
<dbReference type="AlphaFoldDB" id="A0A067SD22"/>
<keyword evidence="2" id="KW-1185">Reference proteome</keyword>
<organism evidence="1 2">
    <name type="scientific">Galerina marginata (strain CBS 339.88)</name>
    <dbReference type="NCBI Taxonomy" id="685588"/>
    <lineage>
        <taxon>Eukaryota</taxon>
        <taxon>Fungi</taxon>
        <taxon>Dikarya</taxon>
        <taxon>Basidiomycota</taxon>
        <taxon>Agaricomycotina</taxon>
        <taxon>Agaricomycetes</taxon>
        <taxon>Agaricomycetidae</taxon>
        <taxon>Agaricales</taxon>
        <taxon>Agaricineae</taxon>
        <taxon>Strophariaceae</taxon>
        <taxon>Galerina</taxon>
    </lineage>
</organism>
<dbReference type="EMBL" id="KL142406">
    <property type="protein sequence ID" value="KDR68825.1"/>
    <property type="molecule type" value="Genomic_DNA"/>
</dbReference>